<evidence type="ECO:0000313" key="4">
    <source>
        <dbReference type="Proteomes" id="UP000307173"/>
    </source>
</evidence>
<reference evidence="3 4" key="1">
    <citation type="journal article" date="2019" name="Front. Genet.">
        <title>Whole-Genome Sequencing of the Opportunistic Yeast Pathogen Candida inconspicua Uncovers Its Hybrid Origin.</title>
        <authorList>
            <person name="Mixao V."/>
            <person name="Hansen A.P."/>
            <person name="Saus E."/>
            <person name="Boekhout T."/>
            <person name="Lass-Florl C."/>
            <person name="Gabaldon T."/>
        </authorList>
    </citation>
    <scope>NUCLEOTIDE SEQUENCE [LARGE SCALE GENOMIC DNA]</scope>
    <source>
        <strain evidence="3 4">CBS 180</strain>
    </source>
</reference>
<dbReference type="EMBL" id="SELW01000155">
    <property type="protein sequence ID" value="TID30356.1"/>
    <property type="molecule type" value="Genomic_DNA"/>
</dbReference>
<dbReference type="OrthoDB" id="3993941at2759"/>
<evidence type="ECO:0000313" key="3">
    <source>
        <dbReference type="EMBL" id="TID30356.1"/>
    </source>
</evidence>
<proteinExistence type="predicted"/>
<comment type="caution">
    <text evidence="3">The sequence shown here is derived from an EMBL/GenBank/DDBJ whole genome shotgun (WGS) entry which is preliminary data.</text>
</comment>
<sequence>MMSFNKNNFGTNLNENEIWSYFSSIKQSKDFNEANLDSTWGTILPPSSRFHDLVLYLQEQEQEIISSKLDGLVKEHETFLINGDVRLNQTRNNIFNAVTSLCTGVDSMQEIFQSLLNGKLEKYNLFNDWEFKRQNIESEVRNICQDSIEGKNYQSLLAESRSMELDIKRLEEKLHSLKAKKNLIDRQVQESKSLVDIKLNKFKDKLNSLLLEEETEVSLLFQEKQISSDSLQDTDVKKALEADIEKIKPFLHELSDKKTQVEKLKICLKDVFDTLSSTESTMFILLKEEKTEQLDRLLNSTRMHLLEILNLVQKCYVPYSDKLVSNEISAIEKGINLIHSREANSSKEISEAKLHSNYKEPTLDTDLNEADMSKLISPSPPKASPAKPTTLNFTVSSTSNVVNNLNLDTKKEKFKEGISFLKGEKKD</sequence>
<protein>
    <submittedName>
        <fullName evidence="3">Uncharacterized protein</fullName>
    </submittedName>
</protein>
<dbReference type="STRING" id="52247.A0A4T0X4I5"/>
<keyword evidence="4" id="KW-1185">Reference proteome</keyword>
<dbReference type="Proteomes" id="UP000307173">
    <property type="component" value="Unassembled WGS sequence"/>
</dbReference>
<organism evidence="3 4">
    <name type="scientific">Pichia inconspicua</name>
    <dbReference type="NCBI Taxonomy" id="52247"/>
    <lineage>
        <taxon>Eukaryota</taxon>
        <taxon>Fungi</taxon>
        <taxon>Dikarya</taxon>
        <taxon>Ascomycota</taxon>
        <taxon>Saccharomycotina</taxon>
        <taxon>Pichiomycetes</taxon>
        <taxon>Pichiales</taxon>
        <taxon>Pichiaceae</taxon>
        <taxon>Pichia</taxon>
    </lineage>
</organism>
<dbReference type="AlphaFoldDB" id="A0A4T0X4I5"/>
<gene>
    <name evidence="3" type="ORF">CANINC_001058</name>
</gene>
<accession>A0A4T0X4I5</accession>
<feature type="coiled-coil region" evidence="1">
    <location>
        <begin position="153"/>
        <end position="187"/>
    </location>
</feature>
<feature type="region of interest" description="Disordered" evidence="2">
    <location>
        <begin position="372"/>
        <end position="392"/>
    </location>
</feature>
<evidence type="ECO:0000256" key="1">
    <source>
        <dbReference type="SAM" id="Coils"/>
    </source>
</evidence>
<evidence type="ECO:0000256" key="2">
    <source>
        <dbReference type="SAM" id="MobiDB-lite"/>
    </source>
</evidence>
<keyword evidence="1" id="KW-0175">Coiled coil</keyword>
<name>A0A4T0X4I5_9ASCO</name>